<comment type="similarity">
    <text evidence="1">Belongs to the HyuE racemase family.</text>
</comment>
<evidence type="ECO:0000313" key="3">
    <source>
        <dbReference type="EMBL" id="MBB5224213.1"/>
    </source>
</evidence>
<organism evidence="3 4">
    <name type="scientific">Amaricoccus macauensis</name>
    <dbReference type="NCBI Taxonomy" id="57001"/>
    <lineage>
        <taxon>Bacteria</taxon>
        <taxon>Pseudomonadati</taxon>
        <taxon>Pseudomonadota</taxon>
        <taxon>Alphaproteobacteria</taxon>
        <taxon>Rhodobacterales</taxon>
        <taxon>Paracoccaceae</taxon>
        <taxon>Amaricoccus</taxon>
    </lineage>
</organism>
<dbReference type="Proteomes" id="UP000549457">
    <property type="component" value="Unassembled WGS sequence"/>
</dbReference>
<dbReference type="Pfam" id="PF01177">
    <property type="entry name" value="Asp_Glu_race"/>
    <property type="match status" value="1"/>
</dbReference>
<name>A0A840SYC3_9RHOB</name>
<feature type="region of interest" description="Disordered" evidence="2">
    <location>
        <begin position="231"/>
        <end position="252"/>
    </location>
</feature>
<evidence type="ECO:0000313" key="4">
    <source>
        <dbReference type="Proteomes" id="UP000549457"/>
    </source>
</evidence>
<proteinExistence type="inferred from homology"/>
<evidence type="ECO:0000256" key="2">
    <source>
        <dbReference type="SAM" id="MobiDB-lite"/>
    </source>
</evidence>
<evidence type="ECO:0000256" key="1">
    <source>
        <dbReference type="ARBA" id="ARBA00038414"/>
    </source>
</evidence>
<dbReference type="InterPro" id="IPR053714">
    <property type="entry name" value="Iso_Racemase_Enz_sf"/>
</dbReference>
<keyword evidence="4" id="KW-1185">Reference proteome</keyword>
<dbReference type="InterPro" id="IPR015942">
    <property type="entry name" value="Asp/Glu/hydantoin_racemase"/>
</dbReference>
<keyword evidence="3" id="KW-0413">Isomerase</keyword>
<dbReference type="EC" id="5.1.99.3" evidence="3"/>
<dbReference type="Gene3D" id="3.40.50.12500">
    <property type="match status" value="1"/>
</dbReference>
<dbReference type="EMBL" id="JACHFM010000005">
    <property type="protein sequence ID" value="MBB5224213.1"/>
    <property type="molecule type" value="Genomic_DNA"/>
</dbReference>
<protein>
    <submittedName>
        <fullName evidence="3">Allantoin racemase</fullName>
        <ecNumber evidence="3">5.1.99.3</ecNumber>
    </submittedName>
</protein>
<dbReference type="GO" id="GO:0047653">
    <property type="term" value="F:allantoin racemase activity"/>
    <property type="evidence" value="ECO:0007669"/>
    <property type="project" value="UniProtKB-EC"/>
</dbReference>
<dbReference type="RefSeq" id="WP_184154615.1">
    <property type="nucleotide sequence ID" value="NZ_JACHFM010000005.1"/>
</dbReference>
<dbReference type="AlphaFoldDB" id="A0A840SYC3"/>
<gene>
    <name evidence="3" type="ORF">HNP73_004174</name>
</gene>
<dbReference type="PANTHER" id="PTHR28047">
    <property type="entry name" value="PROTEIN DCG1"/>
    <property type="match status" value="1"/>
</dbReference>
<sequence length="252" mass="26119">MKIKIINPNTTHTVTEAMARIAADIVSPGTAIVAASPQFGPPAIEGFYDEAFAAIGVLDEVRNGDAEGCDGYVIACFGDPGLAAARELTTRPVVGIAEAAMQIAGFLGASFTIISMVERVRPMLDRVVAANAMGERCRSIRMVGIPLLDFDGEGCRALIETCRAAVVEDRAECIVLGSGGLGAYADMIGREVGVPVIDGVAAAVKTVETLVTLGLATSKRQSYAFPPSKTYTGSFEGFSPRPPAAGPVGARP</sequence>
<comment type="caution">
    <text evidence="3">The sequence shown here is derived from an EMBL/GenBank/DDBJ whole genome shotgun (WGS) entry which is preliminary data.</text>
</comment>
<dbReference type="PANTHER" id="PTHR28047:SF5">
    <property type="entry name" value="PROTEIN DCG1"/>
    <property type="match status" value="1"/>
</dbReference>
<reference evidence="3 4" key="1">
    <citation type="submission" date="2020-08" db="EMBL/GenBank/DDBJ databases">
        <title>Genomic Encyclopedia of Type Strains, Phase IV (KMG-IV): sequencing the most valuable type-strain genomes for metagenomic binning, comparative biology and taxonomic classification.</title>
        <authorList>
            <person name="Goeker M."/>
        </authorList>
    </citation>
    <scope>NUCLEOTIDE SEQUENCE [LARGE SCALE GENOMIC DNA]</scope>
    <source>
        <strain evidence="3 4">DSM 101730</strain>
    </source>
</reference>
<dbReference type="InterPro" id="IPR052186">
    <property type="entry name" value="Hydantoin_racemase-like"/>
</dbReference>
<dbReference type="GO" id="GO:0047661">
    <property type="term" value="F:amino-acid racemase activity"/>
    <property type="evidence" value="ECO:0007669"/>
    <property type="project" value="InterPro"/>
</dbReference>
<accession>A0A840SYC3</accession>